<proteinExistence type="predicted"/>
<evidence type="ECO:0000313" key="2">
    <source>
        <dbReference type="Proteomes" id="UP000807504"/>
    </source>
</evidence>
<reference evidence="1" key="1">
    <citation type="journal article" date="2020" name="bioRxiv">
        <title>Chromosome-level reference genome of the European wasp spider Argiope bruennichi: a resource for studies on range expansion and evolutionary adaptation.</title>
        <authorList>
            <person name="Sheffer M.M."/>
            <person name="Hoppe A."/>
            <person name="Krehenwinkel H."/>
            <person name="Uhl G."/>
            <person name="Kuss A.W."/>
            <person name="Jensen L."/>
            <person name="Jensen C."/>
            <person name="Gillespie R.G."/>
            <person name="Hoff K.J."/>
            <person name="Prost S."/>
        </authorList>
    </citation>
    <scope>NUCLEOTIDE SEQUENCE</scope>
</reference>
<evidence type="ECO:0000313" key="1">
    <source>
        <dbReference type="EMBL" id="KAF8796102.1"/>
    </source>
</evidence>
<protein>
    <submittedName>
        <fullName evidence="1">Uncharacterized protein</fullName>
    </submittedName>
</protein>
<sequence length="76" mass="8795">MPRNIRRSQQDHMTTGVKKKYPKQTLTLDLWSPEEMRQEKKGNKSIKVNNVIVGHGSISPLANKPRVRFETLLCVH</sequence>
<dbReference type="Proteomes" id="UP000807504">
    <property type="component" value="Unassembled WGS sequence"/>
</dbReference>
<comment type="caution">
    <text evidence="1">The sequence shown here is derived from an EMBL/GenBank/DDBJ whole genome shotgun (WGS) entry which is preliminary data.</text>
</comment>
<keyword evidence="2" id="KW-1185">Reference proteome</keyword>
<dbReference type="EMBL" id="JABXBU010000001">
    <property type="protein sequence ID" value="KAF8796102.1"/>
    <property type="molecule type" value="Genomic_DNA"/>
</dbReference>
<accession>A0A8T0FZB6</accession>
<dbReference type="AlphaFoldDB" id="A0A8T0FZB6"/>
<organism evidence="1 2">
    <name type="scientific">Argiope bruennichi</name>
    <name type="common">Wasp spider</name>
    <name type="synonym">Aranea bruennichi</name>
    <dbReference type="NCBI Taxonomy" id="94029"/>
    <lineage>
        <taxon>Eukaryota</taxon>
        <taxon>Metazoa</taxon>
        <taxon>Ecdysozoa</taxon>
        <taxon>Arthropoda</taxon>
        <taxon>Chelicerata</taxon>
        <taxon>Arachnida</taxon>
        <taxon>Araneae</taxon>
        <taxon>Araneomorphae</taxon>
        <taxon>Entelegynae</taxon>
        <taxon>Araneoidea</taxon>
        <taxon>Araneidae</taxon>
        <taxon>Argiope</taxon>
    </lineage>
</organism>
<name>A0A8T0FZB6_ARGBR</name>
<reference evidence="1" key="2">
    <citation type="submission" date="2020-06" db="EMBL/GenBank/DDBJ databases">
        <authorList>
            <person name="Sheffer M."/>
        </authorList>
    </citation>
    <scope>NUCLEOTIDE SEQUENCE</scope>
</reference>
<gene>
    <name evidence="1" type="ORF">HNY73_000522</name>
</gene>